<comment type="caution">
    <text evidence="5">The sequence shown here is derived from an EMBL/GenBank/DDBJ whole genome shotgun (WGS) entry which is preliminary data.</text>
</comment>
<dbReference type="GO" id="GO:0003676">
    <property type="term" value="F:nucleic acid binding"/>
    <property type="evidence" value="ECO:0007669"/>
    <property type="project" value="InterPro"/>
</dbReference>
<gene>
    <name evidence="5" type="ORF">E4663_15100</name>
</gene>
<accession>A0A4Z0GXU8</accession>
<evidence type="ECO:0000256" key="2">
    <source>
        <dbReference type="ARBA" id="ARBA00022801"/>
    </source>
</evidence>
<dbReference type="Proteomes" id="UP000297982">
    <property type="component" value="Unassembled WGS sequence"/>
</dbReference>
<dbReference type="SUPFAM" id="SSF53098">
    <property type="entry name" value="Ribonuclease H-like"/>
    <property type="match status" value="1"/>
</dbReference>
<feature type="domain" description="Exonuclease" evidence="4">
    <location>
        <begin position="54"/>
        <end position="223"/>
    </location>
</feature>
<dbReference type="Gene3D" id="3.30.420.10">
    <property type="entry name" value="Ribonuclease H-like superfamily/Ribonuclease H"/>
    <property type="match status" value="1"/>
</dbReference>
<protein>
    <submittedName>
        <fullName evidence="5">3'-5' exonuclease</fullName>
    </submittedName>
</protein>
<proteinExistence type="predicted"/>
<dbReference type="FunFam" id="3.30.420.10:FF:000045">
    <property type="entry name" value="3'-5' exonuclease DinG"/>
    <property type="match status" value="1"/>
</dbReference>
<dbReference type="PANTHER" id="PTHR30231">
    <property type="entry name" value="DNA POLYMERASE III SUBUNIT EPSILON"/>
    <property type="match status" value="1"/>
</dbReference>
<dbReference type="AlphaFoldDB" id="A0A4Z0GXU8"/>
<name>A0A4Z0GXU8_9BACI</name>
<evidence type="ECO:0000313" key="5">
    <source>
        <dbReference type="EMBL" id="TGB01957.1"/>
    </source>
</evidence>
<keyword evidence="6" id="KW-1185">Reference proteome</keyword>
<keyword evidence="1" id="KW-0540">Nuclease</keyword>
<evidence type="ECO:0000313" key="6">
    <source>
        <dbReference type="Proteomes" id="UP000297982"/>
    </source>
</evidence>
<evidence type="ECO:0000256" key="3">
    <source>
        <dbReference type="ARBA" id="ARBA00022839"/>
    </source>
</evidence>
<dbReference type="InterPro" id="IPR013520">
    <property type="entry name" value="Ribonucl_H"/>
</dbReference>
<dbReference type="EMBL" id="SRJC01000004">
    <property type="protein sequence ID" value="TGB01957.1"/>
    <property type="molecule type" value="Genomic_DNA"/>
</dbReference>
<dbReference type="InterPro" id="IPR036397">
    <property type="entry name" value="RNaseH_sf"/>
</dbReference>
<dbReference type="InterPro" id="IPR012337">
    <property type="entry name" value="RNaseH-like_sf"/>
</dbReference>
<dbReference type="GO" id="GO:0005829">
    <property type="term" value="C:cytosol"/>
    <property type="evidence" value="ECO:0007669"/>
    <property type="project" value="TreeGrafter"/>
</dbReference>
<dbReference type="CDD" id="cd06127">
    <property type="entry name" value="DEDDh"/>
    <property type="match status" value="1"/>
</dbReference>
<keyword evidence="3 5" id="KW-0269">Exonuclease</keyword>
<reference evidence="5 6" key="1">
    <citation type="journal article" date="2003" name="Int. J. Syst. Evol. Microbiol.">
        <title>Halobacillus salinus sp. nov., isolated from a salt lake on the coast of the East Sea in Korea.</title>
        <authorList>
            <person name="Yoon J.H."/>
            <person name="Kang K.H."/>
            <person name="Park Y.H."/>
        </authorList>
    </citation>
    <scope>NUCLEOTIDE SEQUENCE [LARGE SCALE GENOMIC DNA]</scope>
    <source>
        <strain evidence="5 6">HSL-3</strain>
    </source>
</reference>
<dbReference type="GO" id="GO:0008408">
    <property type="term" value="F:3'-5' exonuclease activity"/>
    <property type="evidence" value="ECO:0007669"/>
    <property type="project" value="TreeGrafter"/>
</dbReference>
<organism evidence="5 6">
    <name type="scientific">Halobacillus salinus</name>
    <dbReference type="NCBI Taxonomy" id="192814"/>
    <lineage>
        <taxon>Bacteria</taxon>
        <taxon>Bacillati</taxon>
        <taxon>Bacillota</taxon>
        <taxon>Bacilli</taxon>
        <taxon>Bacillales</taxon>
        <taxon>Bacillaceae</taxon>
        <taxon>Halobacillus</taxon>
    </lineage>
</organism>
<dbReference type="Pfam" id="PF00929">
    <property type="entry name" value="RNase_T"/>
    <property type="match status" value="1"/>
</dbReference>
<evidence type="ECO:0000256" key="1">
    <source>
        <dbReference type="ARBA" id="ARBA00022722"/>
    </source>
</evidence>
<keyword evidence="2" id="KW-0378">Hydrolase</keyword>
<dbReference type="SMART" id="SM00479">
    <property type="entry name" value="EXOIII"/>
    <property type="match status" value="1"/>
</dbReference>
<dbReference type="RefSeq" id="WP_135328237.1">
    <property type="nucleotide sequence ID" value="NZ_SRJC01000004.1"/>
</dbReference>
<evidence type="ECO:0000259" key="4">
    <source>
        <dbReference type="SMART" id="SM00479"/>
    </source>
</evidence>
<dbReference type="NCBIfam" id="NF005836">
    <property type="entry name" value="PRK07740.1"/>
    <property type="match status" value="1"/>
</dbReference>
<dbReference type="STRING" id="192814.GCA_900166575_03798"/>
<dbReference type="PANTHER" id="PTHR30231:SF4">
    <property type="entry name" value="PROTEIN NEN2"/>
    <property type="match status" value="1"/>
</dbReference>
<sequence>MNPFVQFVKDLSDRLGSGFSSLNGNDPGKVAYVRNLEREMKNRDPMDVPLEELPVVVFDLETTGFFPYKGDSILSIGAVKVRGGVVSPEDTFYSLVHHDKELSQEIKDLTGLKEEDVAKAPPLRDVLKDFYSFVKNDVLVAHHAHHEKQFMSHATWLALRKSFQHRIVDSAFIPKVTHENKGMLSLDDCCDYYQIPIQQRHHALYDAVATAELWVKGVKELQEVEVHTLGELYTKIATMS</sequence>